<feature type="transmembrane region" description="Helical" evidence="2">
    <location>
        <begin position="20"/>
        <end position="42"/>
    </location>
</feature>
<keyword evidence="2" id="KW-1133">Transmembrane helix</keyword>
<accession>A0A8J3WR31</accession>
<gene>
    <name evidence="3" type="ORF">Psi01_82820</name>
</gene>
<comment type="caution">
    <text evidence="3">The sequence shown here is derived from an EMBL/GenBank/DDBJ whole genome shotgun (WGS) entry which is preliminary data.</text>
</comment>
<evidence type="ECO:0000256" key="2">
    <source>
        <dbReference type="SAM" id="Phobius"/>
    </source>
</evidence>
<keyword evidence="2" id="KW-0472">Membrane</keyword>
<evidence type="ECO:0000256" key="1">
    <source>
        <dbReference type="SAM" id="MobiDB-lite"/>
    </source>
</evidence>
<keyword evidence="4" id="KW-1185">Reference proteome</keyword>
<protein>
    <submittedName>
        <fullName evidence="3">Uncharacterized protein</fullName>
    </submittedName>
</protein>
<feature type="region of interest" description="Disordered" evidence="1">
    <location>
        <begin position="117"/>
        <end position="147"/>
    </location>
</feature>
<proteinExistence type="predicted"/>
<reference evidence="3 4" key="1">
    <citation type="submission" date="2021-01" db="EMBL/GenBank/DDBJ databases">
        <title>Whole genome shotgun sequence of Planobispora siamensis NBRC 107568.</title>
        <authorList>
            <person name="Komaki H."/>
            <person name="Tamura T."/>
        </authorList>
    </citation>
    <scope>NUCLEOTIDE SEQUENCE [LARGE SCALE GENOMIC DNA]</scope>
    <source>
        <strain evidence="3 4">NBRC 107568</strain>
    </source>
</reference>
<evidence type="ECO:0000313" key="3">
    <source>
        <dbReference type="EMBL" id="GIH97652.1"/>
    </source>
</evidence>
<evidence type="ECO:0000313" key="4">
    <source>
        <dbReference type="Proteomes" id="UP000619788"/>
    </source>
</evidence>
<dbReference type="RefSeq" id="WP_204069636.1">
    <property type="nucleotide sequence ID" value="NZ_BOOJ01000091.1"/>
</dbReference>
<dbReference type="EMBL" id="BOOJ01000091">
    <property type="protein sequence ID" value="GIH97652.1"/>
    <property type="molecule type" value="Genomic_DNA"/>
</dbReference>
<sequence>MSLASIVALVLLRDDPGSTSFVLTAIGLAVVVVGVLSISNVWRTPHYRLMPAWDPEAKPADWEAGRQRYFTINRIQLATTWGRSSSSWWLCSCRGTFAGQRLCSCRGVRATEAGTVERQGGGRGVRRRARAGDTVPPARTNACPGVS</sequence>
<dbReference type="Proteomes" id="UP000619788">
    <property type="component" value="Unassembled WGS sequence"/>
</dbReference>
<name>A0A8J3WR31_9ACTN</name>
<organism evidence="3 4">
    <name type="scientific">Planobispora siamensis</name>
    <dbReference type="NCBI Taxonomy" id="936338"/>
    <lineage>
        <taxon>Bacteria</taxon>
        <taxon>Bacillati</taxon>
        <taxon>Actinomycetota</taxon>
        <taxon>Actinomycetes</taxon>
        <taxon>Streptosporangiales</taxon>
        <taxon>Streptosporangiaceae</taxon>
        <taxon>Planobispora</taxon>
    </lineage>
</organism>
<dbReference type="AlphaFoldDB" id="A0A8J3WR31"/>
<keyword evidence="2" id="KW-0812">Transmembrane</keyword>